<organism evidence="1">
    <name type="scientific">candidate division WOR-3 bacterium</name>
    <dbReference type="NCBI Taxonomy" id="2052148"/>
    <lineage>
        <taxon>Bacteria</taxon>
        <taxon>Bacteria division WOR-3</taxon>
    </lineage>
</organism>
<dbReference type="AlphaFoldDB" id="A0A7V5XZG1"/>
<comment type="caution">
    <text evidence="1">The sequence shown here is derived from an EMBL/GenBank/DDBJ whole genome shotgun (WGS) entry which is preliminary data.</text>
</comment>
<gene>
    <name evidence="1" type="ORF">ENV79_01805</name>
</gene>
<accession>A0A7V5XZG1</accession>
<proteinExistence type="predicted"/>
<sequence length="326" mass="39098">MGEVYLLKFPETNLKKAKEFLDNKKGLSYYPLTAKNLSVLTLLEKFPIYFFENNDFLLVEKEEVKEKLKEGDFLLVFFEKKEKNLKRIFKKLKAKEIFLNYLLALKELPPLPKIVEKEVLKEKRAEEFIKALAQFSQYEKEKGRLWKKIKSRLEKEYSLKRADVIILLLTILGKVLGITRLMKYLFLLKKESSFTQYVKNYYRFAPYSLGPFDKKVYWDLENLIKKGLVKKRLVPKLKVLAIEKEIISYFNGETIYEYSLTEKGLKKGKELLTMVNNIDKKLIKEILKLKSSYQRYRLLRLIKEIYLKYPEYQKKSKIWEKIKENE</sequence>
<reference evidence="1" key="1">
    <citation type="journal article" date="2020" name="mSystems">
        <title>Genome- and Community-Level Interaction Insights into Carbon Utilization and Element Cycling Functions of Hydrothermarchaeota in Hydrothermal Sediment.</title>
        <authorList>
            <person name="Zhou Z."/>
            <person name="Liu Y."/>
            <person name="Xu W."/>
            <person name="Pan J."/>
            <person name="Luo Z.H."/>
            <person name="Li M."/>
        </authorList>
    </citation>
    <scope>NUCLEOTIDE SEQUENCE [LARGE SCALE GENOMIC DNA]</scope>
    <source>
        <strain evidence="1">SpSt-791</strain>
    </source>
</reference>
<dbReference type="EMBL" id="DTHS01000014">
    <property type="protein sequence ID" value="HHR48364.1"/>
    <property type="molecule type" value="Genomic_DNA"/>
</dbReference>
<protein>
    <submittedName>
        <fullName evidence="1">Uncharacterized protein</fullName>
    </submittedName>
</protein>
<name>A0A7V5XZG1_UNCW3</name>
<evidence type="ECO:0000313" key="1">
    <source>
        <dbReference type="EMBL" id="HHR48364.1"/>
    </source>
</evidence>